<reference evidence="1 2" key="1">
    <citation type="submission" date="2019-04" db="EMBL/GenBank/DDBJ databases">
        <title>Altererythrobacter aquimixticola sp. nov., isolated from sediment of junction between the ocean and a freshwater spring.</title>
        <authorList>
            <person name="Yoon J.-H."/>
        </authorList>
    </citation>
    <scope>NUCLEOTIDE SEQUENCE [LARGE SCALE GENOMIC DNA]</scope>
    <source>
        <strain evidence="1 2">SSKS-13</strain>
    </source>
</reference>
<dbReference type="InterPro" id="IPR011990">
    <property type="entry name" value="TPR-like_helical_dom_sf"/>
</dbReference>
<proteinExistence type="predicted"/>
<keyword evidence="2" id="KW-1185">Reference proteome</keyword>
<dbReference type="OrthoDB" id="7872805at2"/>
<name>A0A4T3F0X7_9SPHN</name>
<accession>A0A4T3F0X7</accession>
<dbReference type="RefSeq" id="WP_136693729.1">
    <property type="nucleotide sequence ID" value="NZ_SSHH01000002.1"/>
</dbReference>
<gene>
    <name evidence="1" type="ORF">E5222_10695</name>
</gene>
<dbReference type="AlphaFoldDB" id="A0A4T3F0X7"/>
<evidence type="ECO:0000313" key="2">
    <source>
        <dbReference type="Proteomes" id="UP000309389"/>
    </source>
</evidence>
<dbReference type="EMBL" id="SSHH01000002">
    <property type="protein sequence ID" value="TIX50709.1"/>
    <property type="molecule type" value="Genomic_DNA"/>
</dbReference>
<evidence type="ECO:0008006" key="3">
    <source>
        <dbReference type="Google" id="ProtNLM"/>
    </source>
</evidence>
<protein>
    <recommendedName>
        <fullName evidence="3">Tetratricopeptide repeat protein</fullName>
    </recommendedName>
</protein>
<comment type="caution">
    <text evidence="1">The sequence shown here is derived from an EMBL/GenBank/DDBJ whole genome shotgun (WGS) entry which is preliminary data.</text>
</comment>
<dbReference type="SUPFAM" id="SSF48452">
    <property type="entry name" value="TPR-like"/>
    <property type="match status" value="2"/>
</dbReference>
<evidence type="ECO:0000313" key="1">
    <source>
        <dbReference type="EMBL" id="TIX50709.1"/>
    </source>
</evidence>
<sequence>MKARNYGFTHTAYEAVQQLRFMRGVLDVPEAVRAVIFRHGTQTDFADETFIEPDLYFVEVSSAKLIRVGEDAIQINYLYARYPDFFADHDRKVKYWDLASPSNAAGLDQWLEQQPSFVALAECDREILRNARVTVESAQNVVDSLSQFVDMVGRDRMIVTTHVNARSQLGSTLPRREQLIADVEAACEQLDLRCYNPTALMNQLGQHKALKDQGRDLTHFTDSFSDALFRDWNAHYFAVPAFAVADFGDGSIFDPARLDELLKKGARQQAVEYLRDAVEVYPANARLQRQLAKLEFEQGSLDKVAAIFGATGAGEQLAQSDPEAFLLATFAVGDHVRALEYGEGLLADELESPTIYAVMVQCAEALELEDKALGYWKKLFFFGGEQAGKAVSKVFALLDATGADRQVVREWAELVHERYPEQEGALLVLWQNAIADKASAKLVALRKHSRNLSGESMRVLAEACDEAGFEALAADLMSGGADETAASGKRHSWLAAHRDGWRRRGLAALEKGDKPHSLQCLRAAEIAGDRTVRSHLAKLEEAYLVDARAAYKERDLDRVLGLFDEADGSLVSFYQMDLLAGRTHYILGDFEKATDHLHVEVEKSEFDIRISRQLARAAFRAGRYGLAIDQFMLVSDRADGDEEIVADCNDKLQRLVARSIRHARDMIDRDRVAEAQELLVKVARIDGSAARLEKEYGRLASILRRKIKTLSASQVEERFDLGKRLFALDPDSALAAKAVADAAIRLGLYAEAIEYFEALRPLAGNTRQIDRQIEMCRSRLMQAAA</sequence>
<dbReference type="Proteomes" id="UP000309389">
    <property type="component" value="Unassembled WGS sequence"/>
</dbReference>
<dbReference type="Gene3D" id="1.25.40.10">
    <property type="entry name" value="Tetratricopeptide repeat domain"/>
    <property type="match status" value="3"/>
</dbReference>
<organism evidence="1 2">
    <name type="scientific">Alteraurantiacibacter aquimixticola</name>
    <dbReference type="NCBI Taxonomy" id="2489173"/>
    <lineage>
        <taxon>Bacteria</taxon>
        <taxon>Pseudomonadati</taxon>
        <taxon>Pseudomonadota</taxon>
        <taxon>Alphaproteobacteria</taxon>
        <taxon>Sphingomonadales</taxon>
        <taxon>Erythrobacteraceae</taxon>
        <taxon>Alteraurantiacibacter</taxon>
    </lineage>
</organism>